<protein>
    <submittedName>
        <fullName evidence="11">S8 family peptidase</fullName>
    </submittedName>
</protein>
<dbReference type="Gene3D" id="3.40.50.200">
    <property type="entry name" value="Peptidase S8/S53 domain"/>
    <property type="match status" value="1"/>
</dbReference>
<organism evidence="11 12">
    <name type="scientific">Paractinoplanes hotanensis</name>
    <dbReference type="NCBI Taxonomy" id="2906497"/>
    <lineage>
        <taxon>Bacteria</taxon>
        <taxon>Bacillati</taxon>
        <taxon>Actinomycetota</taxon>
        <taxon>Actinomycetes</taxon>
        <taxon>Micromonosporales</taxon>
        <taxon>Micromonosporaceae</taxon>
        <taxon>Paractinoplanes</taxon>
    </lineage>
</organism>
<comment type="caution">
    <text evidence="11">The sequence shown here is derived from an EMBL/GenBank/DDBJ whole genome shotgun (WGS) entry which is preliminary data.</text>
</comment>
<evidence type="ECO:0000256" key="3">
    <source>
        <dbReference type="ARBA" id="ARBA00022525"/>
    </source>
</evidence>
<dbReference type="PANTHER" id="PTHR43806:SF11">
    <property type="entry name" value="CEREVISIN-RELATED"/>
    <property type="match status" value="1"/>
</dbReference>
<dbReference type="InterPro" id="IPR015500">
    <property type="entry name" value="Peptidase_S8_subtilisin-rel"/>
</dbReference>
<feature type="active site" description="Charge relay system" evidence="7">
    <location>
        <position position="346"/>
    </location>
</feature>
<comment type="similarity">
    <text evidence="2 7 8">Belongs to the peptidase S8 family.</text>
</comment>
<dbReference type="InterPro" id="IPR000209">
    <property type="entry name" value="Peptidase_S8/S53_dom"/>
</dbReference>
<dbReference type="PROSITE" id="PS51892">
    <property type="entry name" value="SUBTILASE"/>
    <property type="match status" value="1"/>
</dbReference>
<sequence length="660" mass="65492">MKKHLRRYAVGALAIGAVAGGAAIALPATVTSASEWRPATYNLAEMPEQILPPTVSTQEPVRVVTTSLDAAGKPVIKVTTATSKTAATKAVEAGQSAANAVGVELDAIATATDVPTGSDTYRSQQWDFSKISVAGAWQKSTGAGVTVAVLDTGVAGDHPDLAGNVVAGYDAVANANGGATDPNGHGTHVAGTIAAVTGNGVGISGIAPDAKIMPVRVLGANGSGYMSDTAEGIVWAADHGASVINMSLGSRSKVTAVSNAISYARSKGVVVVAAAGNDRANGSPTNYPAADAGVIGVAATDSADRVGSYSNAGSYVDVAAPGSSILSTYPTALGSKNGYAGMSGTSMASPHVAGVAALLKAAGPTLTPDQVESALETSAVDLGTKGFDNDFGNGRIDAAAALAVVSPATPSPATPNPTTSSPATTVPTTAPTTTVPTTAPTPATPSTSPTPTPTPTTVGPTPTPSKTTSSPAPTPSRTTPAPKVNPVIQVATPSTSVVYGSAATITYTVTAGNAAWARKPVQIGVNATGSSATSWTRFTTDAKGKLSVQIKATAHFQVRLTALATDTSGATTSAVTSFTVRSSATVKSPAARKLTVKTSGPTRKAAVQQYAKNKWVTVRSFTASSGTTTVTRLPSGATVRVVFPATAKVAGLTTATVKIG</sequence>
<dbReference type="Pfam" id="PF00082">
    <property type="entry name" value="Peptidase_S8"/>
    <property type="match status" value="1"/>
</dbReference>
<evidence type="ECO:0000256" key="9">
    <source>
        <dbReference type="SAM" id="MobiDB-lite"/>
    </source>
</evidence>
<evidence type="ECO:0000256" key="8">
    <source>
        <dbReference type="RuleBase" id="RU003355"/>
    </source>
</evidence>
<dbReference type="Proteomes" id="UP001523216">
    <property type="component" value="Unassembled WGS sequence"/>
</dbReference>
<evidence type="ECO:0000256" key="5">
    <source>
        <dbReference type="ARBA" id="ARBA00022801"/>
    </source>
</evidence>
<dbReference type="PROSITE" id="PS00137">
    <property type="entry name" value="SUBTILASE_HIS"/>
    <property type="match status" value="1"/>
</dbReference>
<dbReference type="InterPro" id="IPR034084">
    <property type="entry name" value="Thermitase-like_dom"/>
</dbReference>
<evidence type="ECO:0000256" key="2">
    <source>
        <dbReference type="ARBA" id="ARBA00011073"/>
    </source>
</evidence>
<dbReference type="InterPro" id="IPR023827">
    <property type="entry name" value="Peptidase_S8_Asp-AS"/>
</dbReference>
<feature type="compositionally biased region" description="Low complexity" evidence="9">
    <location>
        <begin position="455"/>
        <end position="482"/>
    </location>
</feature>
<proteinExistence type="inferred from homology"/>
<dbReference type="EMBL" id="JAMQOL010000065">
    <property type="protein sequence ID" value="MCM4083775.1"/>
    <property type="molecule type" value="Genomic_DNA"/>
</dbReference>
<gene>
    <name evidence="11" type="ORF">LXN57_40120</name>
</gene>
<feature type="active site" description="Charge relay system" evidence="7">
    <location>
        <position position="151"/>
    </location>
</feature>
<dbReference type="CDD" id="cd07484">
    <property type="entry name" value="Peptidases_S8_Thermitase_like"/>
    <property type="match status" value="1"/>
</dbReference>
<feature type="compositionally biased region" description="Low complexity" evidence="9">
    <location>
        <begin position="416"/>
        <end position="447"/>
    </location>
</feature>
<evidence type="ECO:0000256" key="1">
    <source>
        <dbReference type="ARBA" id="ARBA00004613"/>
    </source>
</evidence>
<keyword evidence="5 7" id="KW-0378">Hydrolase</keyword>
<dbReference type="PROSITE" id="PS00138">
    <property type="entry name" value="SUBTILASE_SER"/>
    <property type="match status" value="1"/>
</dbReference>
<feature type="domain" description="Peptidase S8/S53" evidence="10">
    <location>
        <begin position="142"/>
        <end position="394"/>
    </location>
</feature>
<keyword evidence="3" id="KW-0964">Secreted</keyword>
<dbReference type="SUPFAM" id="SSF52743">
    <property type="entry name" value="Subtilisin-like"/>
    <property type="match status" value="1"/>
</dbReference>
<evidence type="ECO:0000313" key="12">
    <source>
        <dbReference type="Proteomes" id="UP001523216"/>
    </source>
</evidence>
<dbReference type="PANTHER" id="PTHR43806">
    <property type="entry name" value="PEPTIDASE S8"/>
    <property type="match status" value="1"/>
</dbReference>
<feature type="active site" description="Charge relay system" evidence="7">
    <location>
        <position position="185"/>
    </location>
</feature>
<comment type="subcellular location">
    <subcellularLocation>
        <location evidence="1">Secreted</location>
    </subcellularLocation>
</comment>
<evidence type="ECO:0000256" key="4">
    <source>
        <dbReference type="ARBA" id="ARBA00022670"/>
    </source>
</evidence>
<evidence type="ECO:0000256" key="7">
    <source>
        <dbReference type="PROSITE-ProRule" id="PRU01240"/>
    </source>
</evidence>
<dbReference type="InterPro" id="IPR036852">
    <property type="entry name" value="Peptidase_S8/S53_dom_sf"/>
</dbReference>
<evidence type="ECO:0000259" key="10">
    <source>
        <dbReference type="Pfam" id="PF00082"/>
    </source>
</evidence>
<dbReference type="PROSITE" id="PS00136">
    <property type="entry name" value="SUBTILASE_ASP"/>
    <property type="match status" value="1"/>
</dbReference>
<evidence type="ECO:0000313" key="11">
    <source>
        <dbReference type="EMBL" id="MCM4083775.1"/>
    </source>
</evidence>
<dbReference type="InterPro" id="IPR050131">
    <property type="entry name" value="Peptidase_S8_subtilisin-like"/>
</dbReference>
<keyword evidence="4 7" id="KW-0645">Protease</keyword>
<dbReference type="RefSeq" id="WP_251803541.1">
    <property type="nucleotide sequence ID" value="NZ_JAMQOL010000065.1"/>
</dbReference>
<dbReference type="InterPro" id="IPR023828">
    <property type="entry name" value="Peptidase_S8_Ser-AS"/>
</dbReference>
<accession>A0ABT0YDA7</accession>
<keyword evidence="6 7" id="KW-0720">Serine protease</keyword>
<evidence type="ECO:0000256" key="6">
    <source>
        <dbReference type="ARBA" id="ARBA00022825"/>
    </source>
</evidence>
<dbReference type="PRINTS" id="PR00723">
    <property type="entry name" value="SUBTILISIN"/>
</dbReference>
<reference evidence="11 12" key="1">
    <citation type="submission" date="2022-06" db="EMBL/GenBank/DDBJ databases">
        <title>Actinoplanes abujensis sp. nov., isolated from Nigerian arid soil.</title>
        <authorList>
            <person name="Ding P."/>
        </authorList>
    </citation>
    <scope>NUCLEOTIDE SEQUENCE [LARGE SCALE GENOMIC DNA]</scope>
    <source>
        <strain evidence="12">TRM88002</strain>
    </source>
</reference>
<feature type="region of interest" description="Disordered" evidence="9">
    <location>
        <begin position="407"/>
        <end position="484"/>
    </location>
</feature>
<name>A0ABT0YDA7_9ACTN</name>
<keyword evidence="12" id="KW-1185">Reference proteome</keyword>
<dbReference type="InterPro" id="IPR022398">
    <property type="entry name" value="Peptidase_S8_His-AS"/>
</dbReference>